<gene>
    <name evidence="3" type="ORF">MNBD_GAMMA22-1061</name>
</gene>
<name>A0A3B1A7C1_9ZZZZ</name>
<dbReference type="InterPro" id="IPR052346">
    <property type="entry name" value="O-mannosyl-transferase_TMTC"/>
</dbReference>
<sequence>MLNYLIKLFFLVSTISLLACSATVVQKNTIYPQTQPIPDNARAQFNRALWAAKSMLLDEAIVLFNELSRDYPQFARSYTNLGLLYLTKNELTAAERALLHAVAIYPYDAIAQNHLGIVLRKLGKFKQAEQAYLAAVKYNDEYNEAVLNLGVLYDLYLHDTSKALFYYKQSQSLLANPDSLVQKWIIDIQRRVKKDLDVDTDLAVK</sequence>
<dbReference type="InterPro" id="IPR011990">
    <property type="entry name" value="TPR-like_helical_dom_sf"/>
</dbReference>
<keyword evidence="2" id="KW-0802">TPR repeat</keyword>
<dbReference type="InterPro" id="IPR019734">
    <property type="entry name" value="TPR_rpt"/>
</dbReference>
<evidence type="ECO:0000256" key="1">
    <source>
        <dbReference type="ARBA" id="ARBA00022737"/>
    </source>
</evidence>
<accession>A0A3B1A7C1</accession>
<dbReference type="Pfam" id="PF13432">
    <property type="entry name" value="TPR_16"/>
    <property type="match status" value="2"/>
</dbReference>
<dbReference type="EMBL" id="UOFS01000042">
    <property type="protein sequence ID" value="VAW99971.1"/>
    <property type="molecule type" value="Genomic_DNA"/>
</dbReference>
<evidence type="ECO:0000256" key="2">
    <source>
        <dbReference type="ARBA" id="ARBA00022803"/>
    </source>
</evidence>
<dbReference type="AlphaFoldDB" id="A0A3B1A7C1"/>
<dbReference type="SUPFAM" id="SSF48452">
    <property type="entry name" value="TPR-like"/>
    <property type="match status" value="1"/>
</dbReference>
<dbReference type="PROSITE" id="PS51257">
    <property type="entry name" value="PROKAR_LIPOPROTEIN"/>
    <property type="match status" value="1"/>
</dbReference>
<keyword evidence="1" id="KW-0677">Repeat</keyword>
<dbReference type="PROSITE" id="PS50005">
    <property type="entry name" value="TPR"/>
    <property type="match status" value="2"/>
</dbReference>
<dbReference type="Gene3D" id="1.25.40.10">
    <property type="entry name" value="Tetratricopeptide repeat domain"/>
    <property type="match status" value="1"/>
</dbReference>
<protein>
    <submittedName>
        <fullName evidence="3">Uncharacterized protein</fullName>
    </submittedName>
</protein>
<dbReference type="SMART" id="SM00028">
    <property type="entry name" value="TPR"/>
    <property type="match status" value="3"/>
</dbReference>
<dbReference type="PANTHER" id="PTHR44227">
    <property type="match status" value="1"/>
</dbReference>
<dbReference type="PANTHER" id="PTHR44227:SF3">
    <property type="entry name" value="PROTEIN O-MANNOSYL-TRANSFERASE TMTC4"/>
    <property type="match status" value="1"/>
</dbReference>
<proteinExistence type="predicted"/>
<evidence type="ECO:0000313" key="3">
    <source>
        <dbReference type="EMBL" id="VAW99971.1"/>
    </source>
</evidence>
<organism evidence="3">
    <name type="scientific">hydrothermal vent metagenome</name>
    <dbReference type="NCBI Taxonomy" id="652676"/>
    <lineage>
        <taxon>unclassified sequences</taxon>
        <taxon>metagenomes</taxon>
        <taxon>ecological metagenomes</taxon>
    </lineage>
</organism>
<reference evidence="3" key="1">
    <citation type="submission" date="2018-06" db="EMBL/GenBank/DDBJ databases">
        <authorList>
            <person name="Zhirakovskaya E."/>
        </authorList>
    </citation>
    <scope>NUCLEOTIDE SEQUENCE</scope>
</reference>